<protein>
    <submittedName>
        <fullName evidence="2">Uncharacterized protein</fullName>
    </submittedName>
</protein>
<organism evidence="1 2">
    <name type="scientific">Romanomermis culicivorax</name>
    <name type="common">Nematode worm</name>
    <dbReference type="NCBI Taxonomy" id="13658"/>
    <lineage>
        <taxon>Eukaryota</taxon>
        <taxon>Metazoa</taxon>
        <taxon>Ecdysozoa</taxon>
        <taxon>Nematoda</taxon>
        <taxon>Enoplea</taxon>
        <taxon>Dorylaimia</taxon>
        <taxon>Mermithida</taxon>
        <taxon>Mermithoidea</taxon>
        <taxon>Mermithidae</taxon>
        <taxon>Romanomermis</taxon>
    </lineage>
</organism>
<evidence type="ECO:0000313" key="2">
    <source>
        <dbReference type="WBParaSite" id="nRc.2.0.1.t19892-RA"/>
    </source>
</evidence>
<proteinExistence type="predicted"/>
<keyword evidence="1" id="KW-1185">Reference proteome</keyword>
<sequence length="79" mass="8858">MINVWVRLEIKPSVTAADRSQPSAGGVLDGDRLALLLEQTANARRSDSSFRGTRRRDSVVRKSKQVYKNRLIANSNKEC</sequence>
<dbReference type="Proteomes" id="UP000887565">
    <property type="component" value="Unplaced"/>
</dbReference>
<reference evidence="2" key="1">
    <citation type="submission" date="2022-11" db="UniProtKB">
        <authorList>
            <consortium name="WormBaseParasite"/>
        </authorList>
    </citation>
    <scope>IDENTIFICATION</scope>
</reference>
<dbReference type="AlphaFoldDB" id="A0A915J2G9"/>
<evidence type="ECO:0000313" key="1">
    <source>
        <dbReference type="Proteomes" id="UP000887565"/>
    </source>
</evidence>
<name>A0A915J2G9_ROMCU</name>
<accession>A0A915J2G9</accession>
<dbReference type="WBParaSite" id="nRc.2.0.1.t19892-RA">
    <property type="protein sequence ID" value="nRc.2.0.1.t19892-RA"/>
    <property type="gene ID" value="nRc.2.0.1.g19892"/>
</dbReference>